<dbReference type="EMBL" id="JAGSOJ010000002">
    <property type="protein sequence ID" value="MCM1990565.1"/>
    <property type="molecule type" value="Genomic_DNA"/>
</dbReference>
<dbReference type="PANTHER" id="PTHR42954">
    <property type="entry name" value="FE(2+) TRANSPORT PROTEIN A"/>
    <property type="match status" value="1"/>
</dbReference>
<feature type="domain" description="Ferrous iron transporter FeoA-like" evidence="2">
    <location>
        <begin position="1"/>
        <end position="73"/>
    </location>
</feature>
<dbReference type="InterPro" id="IPR008988">
    <property type="entry name" value="Transcriptional_repressor_C"/>
</dbReference>
<dbReference type="Proteomes" id="UP001056429">
    <property type="component" value="Unassembled WGS sequence"/>
</dbReference>
<dbReference type="SUPFAM" id="SSF50037">
    <property type="entry name" value="C-terminal domain of transcriptional repressors"/>
    <property type="match status" value="1"/>
</dbReference>
<comment type="caution">
    <text evidence="3">The sequence shown here is derived from an EMBL/GenBank/DDBJ whole genome shotgun (WGS) entry which is preliminary data.</text>
</comment>
<evidence type="ECO:0000313" key="4">
    <source>
        <dbReference type="Proteomes" id="UP001056429"/>
    </source>
</evidence>
<reference evidence="3" key="2">
    <citation type="submission" date="2021-04" db="EMBL/GenBank/DDBJ databases">
        <authorList>
            <person name="Dong X."/>
        </authorList>
    </citation>
    <scope>NUCLEOTIDE SEQUENCE</scope>
    <source>
        <strain evidence="3">ZWT</strain>
    </source>
</reference>
<dbReference type="InterPro" id="IPR038157">
    <property type="entry name" value="FeoA_core_dom"/>
</dbReference>
<dbReference type="InterPro" id="IPR052713">
    <property type="entry name" value="FeoA"/>
</dbReference>
<dbReference type="SMART" id="SM00899">
    <property type="entry name" value="FeoA"/>
    <property type="match status" value="1"/>
</dbReference>
<dbReference type="GO" id="GO:0046914">
    <property type="term" value="F:transition metal ion binding"/>
    <property type="evidence" value="ECO:0007669"/>
    <property type="project" value="InterPro"/>
</dbReference>
<dbReference type="InterPro" id="IPR007167">
    <property type="entry name" value="Fe-transptr_FeoA-like"/>
</dbReference>
<name>A0A9J6P421_9CLOT</name>
<evidence type="ECO:0000259" key="2">
    <source>
        <dbReference type="SMART" id="SM00899"/>
    </source>
</evidence>
<reference evidence="3" key="1">
    <citation type="journal article" date="2021" name="mSystems">
        <title>Bacteria and Archaea Synergistically Convert Glycine Betaine to Biogenic Methane in the Formosa Cold Seep of the South China Sea.</title>
        <authorList>
            <person name="Li L."/>
            <person name="Zhang W."/>
            <person name="Zhang S."/>
            <person name="Song L."/>
            <person name="Sun Q."/>
            <person name="Zhang H."/>
            <person name="Xiang H."/>
            <person name="Dong X."/>
        </authorList>
    </citation>
    <scope>NUCLEOTIDE SEQUENCE</scope>
    <source>
        <strain evidence="3">ZWT</strain>
    </source>
</reference>
<proteinExistence type="predicted"/>
<protein>
    <submittedName>
        <fullName evidence="3">Ferrous iron transport protein A</fullName>
    </submittedName>
</protein>
<accession>A0A9J6P421</accession>
<evidence type="ECO:0000313" key="3">
    <source>
        <dbReference type="EMBL" id="MCM1990565.1"/>
    </source>
</evidence>
<organism evidence="3 4">
    <name type="scientific">Oceanirhabdus seepicola</name>
    <dbReference type="NCBI Taxonomy" id="2828781"/>
    <lineage>
        <taxon>Bacteria</taxon>
        <taxon>Bacillati</taxon>
        <taxon>Bacillota</taxon>
        <taxon>Clostridia</taxon>
        <taxon>Eubacteriales</taxon>
        <taxon>Clostridiaceae</taxon>
        <taxon>Oceanirhabdus</taxon>
    </lineage>
</organism>
<gene>
    <name evidence="3" type="ORF">KDK92_12605</name>
</gene>
<dbReference type="AlphaFoldDB" id="A0A9J6P421"/>
<dbReference type="Gene3D" id="2.30.30.90">
    <property type="match status" value="1"/>
</dbReference>
<keyword evidence="4" id="KW-1185">Reference proteome</keyword>
<dbReference type="Pfam" id="PF04023">
    <property type="entry name" value="FeoA"/>
    <property type="match status" value="1"/>
</dbReference>
<dbReference type="PANTHER" id="PTHR42954:SF2">
    <property type="entry name" value="FE(2+) TRANSPORT PROTEIN A"/>
    <property type="match status" value="1"/>
</dbReference>
<evidence type="ECO:0000256" key="1">
    <source>
        <dbReference type="ARBA" id="ARBA00023004"/>
    </source>
</evidence>
<sequence length="75" mass="8157">MSICDLYPGQKAYVEIVAGEEKLCKRLNALGCVQGAEITFKNKAPLGDPIIINLKGTTLALRKKDAKLIQVKKAN</sequence>
<keyword evidence="1" id="KW-0408">Iron</keyword>
<dbReference type="RefSeq" id="WP_250859615.1">
    <property type="nucleotide sequence ID" value="NZ_JAGSOJ010000002.1"/>
</dbReference>